<reference evidence="2 3" key="1">
    <citation type="submission" date="2023-07" db="EMBL/GenBank/DDBJ databases">
        <title>Comparative genomics of wheat-associated soil bacteria to identify genetic determinants of phenazine resistance.</title>
        <authorList>
            <person name="Mouncey N."/>
        </authorList>
    </citation>
    <scope>NUCLEOTIDE SEQUENCE [LARGE SCALE GENOMIC DNA]</scope>
    <source>
        <strain evidence="2 3">W1I3</strain>
    </source>
</reference>
<keyword evidence="3" id="KW-1185">Reference proteome</keyword>
<gene>
    <name evidence="2" type="ORF">QFZ36_002457</name>
</gene>
<evidence type="ECO:0008006" key="4">
    <source>
        <dbReference type="Google" id="ProtNLM"/>
    </source>
</evidence>
<dbReference type="RefSeq" id="WP_306636802.1">
    <property type="nucleotide sequence ID" value="NZ_JAUSXB010000001.1"/>
</dbReference>
<feature type="signal peptide" evidence="1">
    <location>
        <begin position="1"/>
        <end position="24"/>
    </location>
</feature>
<keyword evidence="1" id="KW-0732">Signal</keyword>
<evidence type="ECO:0000313" key="3">
    <source>
        <dbReference type="Proteomes" id="UP001236806"/>
    </source>
</evidence>
<accession>A0ABU0PLQ1</accession>
<evidence type="ECO:0000256" key="1">
    <source>
        <dbReference type="SAM" id="SignalP"/>
    </source>
</evidence>
<comment type="caution">
    <text evidence="2">The sequence shown here is derived from an EMBL/GenBank/DDBJ whole genome shotgun (WGS) entry which is preliminary data.</text>
</comment>
<organism evidence="2 3">
    <name type="scientific">Pseudarthrobacter siccitolerans</name>
    <dbReference type="NCBI Taxonomy" id="861266"/>
    <lineage>
        <taxon>Bacteria</taxon>
        <taxon>Bacillati</taxon>
        <taxon>Actinomycetota</taxon>
        <taxon>Actinomycetes</taxon>
        <taxon>Micrococcales</taxon>
        <taxon>Micrococcaceae</taxon>
        <taxon>Pseudarthrobacter</taxon>
    </lineage>
</organism>
<evidence type="ECO:0000313" key="2">
    <source>
        <dbReference type="EMBL" id="MDQ0674896.1"/>
    </source>
</evidence>
<dbReference type="EMBL" id="JAUSXB010000001">
    <property type="protein sequence ID" value="MDQ0674896.1"/>
    <property type="molecule type" value="Genomic_DNA"/>
</dbReference>
<name>A0ABU0PLQ1_9MICC</name>
<proteinExistence type="predicted"/>
<dbReference type="Proteomes" id="UP001236806">
    <property type="component" value="Unassembled WGS sequence"/>
</dbReference>
<feature type="chain" id="PRO_5046942963" description="LPXTG-motif cell wall anchor domain protein" evidence="1">
    <location>
        <begin position="25"/>
        <end position="239"/>
    </location>
</feature>
<sequence>MKRTFAALGVVGLGLISITAPAMAASEKVTVCHDDGTSWKPLEFSVNGIGGHDEHPTDIIPPTPKAPDGMNWTNAGKLTYIAKCDDLPAGETPPVVEQPPVVTPPVVEQPVVNPPVVEQPVVNPPVVVPPVEQTVIQAPVVETPVVETPVVTAAVIPPVQQPAVVPPVTVPQAAATVVVPERTAAGAAATSLGTNQGFNAQTAVGGSSSPSWLAGVGALVAAGAAVAFRRNRRTLPLAD</sequence>
<protein>
    <recommendedName>
        <fullName evidence="4">LPXTG-motif cell wall anchor domain protein</fullName>
    </recommendedName>
</protein>